<gene>
    <name evidence="2" type="ORF">GEV33_002693</name>
</gene>
<feature type="region of interest" description="Disordered" evidence="1">
    <location>
        <begin position="17"/>
        <end position="98"/>
    </location>
</feature>
<dbReference type="Proteomes" id="UP000719412">
    <property type="component" value="Unassembled WGS sequence"/>
</dbReference>
<accession>A0A8J6HSY6</accession>
<organism evidence="2 3">
    <name type="scientific">Tenebrio molitor</name>
    <name type="common">Yellow mealworm beetle</name>
    <dbReference type="NCBI Taxonomy" id="7067"/>
    <lineage>
        <taxon>Eukaryota</taxon>
        <taxon>Metazoa</taxon>
        <taxon>Ecdysozoa</taxon>
        <taxon>Arthropoda</taxon>
        <taxon>Hexapoda</taxon>
        <taxon>Insecta</taxon>
        <taxon>Pterygota</taxon>
        <taxon>Neoptera</taxon>
        <taxon>Endopterygota</taxon>
        <taxon>Coleoptera</taxon>
        <taxon>Polyphaga</taxon>
        <taxon>Cucujiformia</taxon>
        <taxon>Tenebrionidae</taxon>
        <taxon>Tenebrio</taxon>
    </lineage>
</organism>
<evidence type="ECO:0000256" key="1">
    <source>
        <dbReference type="SAM" id="MobiDB-lite"/>
    </source>
</evidence>
<reference evidence="2" key="2">
    <citation type="submission" date="2021-08" db="EMBL/GenBank/DDBJ databases">
        <authorList>
            <person name="Eriksson T."/>
        </authorList>
    </citation>
    <scope>NUCLEOTIDE SEQUENCE</scope>
    <source>
        <strain evidence="2">Stoneville</strain>
        <tissue evidence="2">Whole head</tissue>
    </source>
</reference>
<sequence>MAHLSLIYYRFPIGIIPGELSGSVPQKRKPHKRHPDSSSNMHGPRSELEVLNKPPPGGHCTAAPPREEDNQAPLPVPPSQKKPSSESRRRLLIKNGSV</sequence>
<protein>
    <submittedName>
        <fullName evidence="2">Uncharacterized protein</fullName>
    </submittedName>
</protein>
<dbReference type="EMBL" id="JABDTM020012870">
    <property type="protein sequence ID" value="KAH0820099.1"/>
    <property type="molecule type" value="Genomic_DNA"/>
</dbReference>
<keyword evidence="3" id="KW-1185">Reference proteome</keyword>
<evidence type="ECO:0000313" key="3">
    <source>
        <dbReference type="Proteomes" id="UP000719412"/>
    </source>
</evidence>
<proteinExistence type="predicted"/>
<comment type="caution">
    <text evidence="2">The sequence shown here is derived from an EMBL/GenBank/DDBJ whole genome shotgun (WGS) entry which is preliminary data.</text>
</comment>
<dbReference type="AlphaFoldDB" id="A0A8J6HSY6"/>
<reference evidence="2" key="1">
    <citation type="journal article" date="2020" name="J Insects Food Feed">
        <title>The yellow mealworm (Tenebrio molitor) genome: a resource for the emerging insects as food and feed industry.</title>
        <authorList>
            <person name="Eriksson T."/>
            <person name="Andere A."/>
            <person name="Kelstrup H."/>
            <person name="Emery V."/>
            <person name="Picard C."/>
        </authorList>
    </citation>
    <scope>NUCLEOTIDE SEQUENCE</scope>
    <source>
        <strain evidence="2">Stoneville</strain>
        <tissue evidence="2">Whole head</tissue>
    </source>
</reference>
<name>A0A8J6HSY6_TENMO</name>
<evidence type="ECO:0000313" key="2">
    <source>
        <dbReference type="EMBL" id="KAH0820099.1"/>
    </source>
</evidence>